<evidence type="ECO:0000313" key="4">
    <source>
        <dbReference type="Proteomes" id="UP000279271"/>
    </source>
</evidence>
<dbReference type="GeneID" id="23612298"/>
<organism evidence="1 3">
    <name type="scientific">Auxenochlorella protothecoides</name>
    <name type="common">Green microalga</name>
    <name type="synonym">Chlorella protothecoides</name>
    <dbReference type="NCBI Taxonomy" id="3075"/>
    <lineage>
        <taxon>Eukaryota</taxon>
        <taxon>Viridiplantae</taxon>
        <taxon>Chlorophyta</taxon>
        <taxon>core chlorophytes</taxon>
        <taxon>Trebouxiophyceae</taxon>
        <taxon>Chlorellales</taxon>
        <taxon>Chlorellaceae</taxon>
        <taxon>Auxenochlorella</taxon>
    </lineage>
</organism>
<name>A0A087SI15_AUXPR</name>
<dbReference type="Gene3D" id="3.40.50.150">
    <property type="entry name" value="Vaccinia Virus protein VP39"/>
    <property type="match status" value="1"/>
</dbReference>
<protein>
    <submittedName>
        <fullName evidence="1">Uncharacterized protein</fullName>
    </submittedName>
</protein>
<evidence type="ECO:0000313" key="2">
    <source>
        <dbReference type="EMBL" id="RMZ52827.1"/>
    </source>
</evidence>
<dbReference type="EMBL" id="KL662115">
    <property type="protein sequence ID" value="KFM25369.1"/>
    <property type="molecule type" value="Genomic_DNA"/>
</dbReference>
<evidence type="ECO:0000313" key="3">
    <source>
        <dbReference type="Proteomes" id="UP000028924"/>
    </source>
</evidence>
<dbReference type="InterPro" id="IPR029063">
    <property type="entry name" value="SAM-dependent_MTases_sf"/>
</dbReference>
<reference evidence="4" key="2">
    <citation type="journal article" date="2018" name="Algal Res.">
        <title>Characterization of plant carbon substrate utilization by Auxenochlorella protothecoides.</title>
        <authorList>
            <person name="Vogler B.W."/>
            <person name="Starkenburg S.R."/>
            <person name="Sudasinghe N."/>
            <person name="Schambach J.Y."/>
            <person name="Rollin J.A."/>
            <person name="Pattathil S."/>
            <person name="Barry A.N."/>
        </authorList>
    </citation>
    <scope>NUCLEOTIDE SEQUENCE [LARGE SCALE GENOMIC DNA]</scope>
    <source>
        <strain evidence="4">UTEX 25</strain>
    </source>
</reference>
<sequence>MARAAYRLLDLATGEGKLMGLEWGTGTLTPLFLQGKLAGLVSIEHNATVAEIAARVKQENATQLESRWAQRTAPLPDGSEPGEALQAYLDLVKDGKPQYQVIGISGPAAIAALERSVALLVPKGGIIMMLGQGEAELQAATALAPGHWPRHHSGTARRWTLIWLSCSAQDCHEK</sequence>
<proteinExistence type="predicted"/>
<accession>A0A087SI15</accession>
<reference evidence="1 3" key="1">
    <citation type="journal article" date="2014" name="BMC Genomics">
        <title>Oil accumulation mechanisms of the oleaginous microalga Chlorella protothecoides revealed through its genome, transcriptomes, and proteomes.</title>
        <authorList>
            <person name="Gao C."/>
            <person name="Wang Y."/>
            <person name="Shen Y."/>
            <person name="Yan D."/>
            <person name="He X."/>
            <person name="Dai J."/>
            <person name="Wu Q."/>
        </authorList>
    </citation>
    <scope>NUCLEOTIDE SEQUENCE [LARGE SCALE GENOMIC DNA]</scope>
    <source>
        <strain evidence="1 3">0710</strain>
    </source>
</reference>
<dbReference type="Proteomes" id="UP000279271">
    <property type="component" value="Unassembled WGS sequence"/>
</dbReference>
<dbReference type="EMBL" id="QOKY01000202">
    <property type="protein sequence ID" value="RMZ52827.1"/>
    <property type="molecule type" value="Genomic_DNA"/>
</dbReference>
<dbReference type="Proteomes" id="UP000028924">
    <property type="component" value="Unassembled WGS sequence"/>
</dbReference>
<evidence type="ECO:0000313" key="1">
    <source>
        <dbReference type="EMBL" id="KFM25369.1"/>
    </source>
</evidence>
<dbReference type="RefSeq" id="XP_011398262.1">
    <property type="nucleotide sequence ID" value="XM_011399960.1"/>
</dbReference>
<gene>
    <name evidence="2" type="ORF">APUTEX25_000946</name>
    <name evidence="1" type="ORF">F751_0907</name>
</gene>
<dbReference type="KEGG" id="apro:F751_0907"/>
<reference evidence="2" key="4">
    <citation type="submission" date="2018-11" db="EMBL/GenBank/DDBJ databases">
        <title>Characterization of plant carbon substrate utilization by Auxenochlorella protothecoides.</title>
        <authorList>
            <person name="Vogler B.W."/>
            <person name="Starkenburg S.R."/>
            <person name="Sudasinghe N."/>
            <person name="Schambach J.Y."/>
            <person name="Rollin J.A."/>
            <person name="Pattathil S."/>
            <person name="Barry A.N."/>
        </authorList>
    </citation>
    <scope>NUCLEOTIDE SEQUENCE [LARGE SCALE GENOMIC DNA]</scope>
    <source>
        <strain evidence="2">UTEX 25</strain>
    </source>
</reference>
<keyword evidence="3" id="KW-1185">Reference proteome</keyword>
<reference evidence="2" key="3">
    <citation type="submission" date="2018-10" db="EMBL/GenBank/DDBJ databases">
        <authorList>
            <person name="Hovde B."/>
            <person name="Zhang X."/>
        </authorList>
    </citation>
    <scope>NUCLEOTIDE SEQUENCE [LARGE SCALE GENOMIC DNA]</scope>
    <source>
        <strain evidence="2">UTEX 25</strain>
    </source>
</reference>
<dbReference type="AlphaFoldDB" id="A0A087SI15"/>